<dbReference type="Pfam" id="PF25954">
    <property type="entry name" value="Beta-barrel_RND_2"/>
    <property type="match status" value="1"/>
</dbReference>
<feature type="compositionally biased region" description="Low complexity" evidence="3">
    <location>
        <begin position="426"/>
        <end position="439"/>
    </location>
</feature>
<protein>
    <submittedName>
        <fullName evidence="5">Efflux RND transporter periplasmic adaptor subunit</fullName>
    </submittedName>
</protein>
<evidence type="ECO:0000313" key="6">
    <source>
        <dbReference type="Proteomes" id="UP001368500"/>
    </source>
</evidence>
<dbReference type="PROSITE" id="PS51318">
    <property type="entry name" value="TAT"/>
    <property type="match status" value="1"/>
</dbReference>
<comment type="similarity">
    <text evidence="1">Belongs to the membrane fusion protein (MFP) (TC 8.A.1) family.</text>
</comment>
<sequence length="439" mass="45341">MSPARRRILVSSLIAAAVVIAGGLLLRQRAAPAPQAPTAGARGAAPGAAGVAGGTVGSPVEGAGGIELALLPRDVFTLQQGELLRTLELNGSLKAVDSAVLKARAAGELQRLDVREGDSVHAGQEIGRIDPTEARLRLQQAEQQLVQTRAQLDIAQRQLDNNQALQRQGFISGTALQTSESNATAARAAVQAAQAALALARKAADDTVLRAPLTGLVSQRLAQPGERLALDARVLEIVDLRRLELEAGVPPDAAPALRPGQPARLQVEGAAEVLPARLARINPSAQAGSRQLPVYLSVDGHPSLRQGLFARVTLELDRRHALLLPVSALRNDQPQPYVVRVGADGLAQWVVPRLGERGRANGLDGVDMVVVLDGLTAGDRVLSGAAGLVPQGMRLRLEPPGGSPQGANGPAPSGPPRTPGMPATPPSATATATALAASR</sequence>
<comment type="caution">
    <text evidence="5">The sequence shown here is derived from an EMBL/GenBank/DDBJ whole genome shotgun (WGS) entry which is preliminary data.</text>
</comment>
<name>A0ABU9B8J9_9BURK</name>
<feature type="domain" description="CusB-like beta-barrel" evidence="4">
    <location>
        <begin position="245"/>
        <end position="315"/>
    </location>
</feature>
<dbReference type="SUPFAM" id="SSF111369">
    <property type="entry name" value="HlyD-like secretion proteins"/>
    <property type="match status" value="1"/>
</dbReference>
<dbReference type="InterPro" id="IPR058792">
    <property type="entry name" value="Beta-barrel_RND_2"/>
</dbReference>
<evidence type="ECO:0000259" key="4">
    <source>
        <dbReference type="Pfam" id="PF25954"/>
    </source>
</evidence>
<evidence type="ECO:0000313" key="5">
    <source>
        <dbReference type="EMBL" id="MEK8026215.1"/>
    </source>
</evidence>
<proteinExistence type="inferred from homology"/>
<dbReference type="Gene3D" id="2.40.30.170">
    <property type="match status" value="1"/>
</dbReference>
<evidence type="ECO:0000256" key="2">
    <source>
        <dbReference type="SAM" id="Coils"/>
    </source>
</evidence>
<dbReference type="Gene3D" id="2.40.420.20">
    <property type="match status" value="1"/>
</dbReference>
<organism evidence="5 6">
    <name type="scientific">Pseudaquabacterium rugosum</name>
    <dbReference type="NCBI Taxonomy" id="2984194"/>
    <lineage>
        <taxon>Bacteria</taxon>
        <taxon>Pseudomonadati</taxon>
        <taxon>Pseudomonadota</taxon>
        <taxon>Betaproteobacteria</taxon>
        <taxon>Burkholderiales</taxon>
        <taxon>Sphaerotilaceae</taxon>
        <taxon>Pseudaquabacterium</taxon>
    </lineage>
</organism>
<dbReference type="PANTHER" id="PTHR30469:SF15">
    <property type="entry name" value="HLYD FAMILY OF SECRETION PROTEINS"/>
    <property type="match status" value="1"/>
</dbReference>
<keyword evidence="2" id="KW-0175">Coiled coil</keyword>
<dbReference type="Gene3D" id="2.40.50.100">
    <property type="match status" value="1"/>
</dbReference>
<dbReference type="RefSeq" id="WP_341373996.1">
    <property type="nucleotide sequence ID" value="NZ_JBBUTF010000007.1"/>
</dbReference>
<dbReference type="Proteomes" id="UP001368500">
    <property type="component" value="Unassembled WGS sequence"/>
</dbReference>
<gene>
    <name evidence="5" type="ORF">AACH11_09615</name>
</gene>
<feature type="compositionally biased region" description="Pro residues" evidence="3">
    <location>
        <begin position="412"/>
        <end position="425"/>
    </location>
</feature>
<reference evidence="5 6" key="1">
    <citation type="submission" date="2024-04" db="EMBL/GenBank/DDBJ databases">
        <title>Novel species of the genus Ideonella isolated from streams.</title>
        <authorList>
            <person name="Lu H."/>
        </authorList>
    </citation>
    <scope>NUCLEOTIDE SEQUENCE [LARGE SCALE GENOMIC DNA]</scope>
    <source>
        <strain evidence="5 6">BYS139W</strain>
    </source>
</reference>
<dbReference type="InterPro" id="IPR006311">
    <property type="entry name" value="TAT_signal"/>
</dbReference>
<evidence type="ECO:0000256" key="1">
    <source>
        <dbReference type="ARBA" id="ARBA00009477"/>
    </source>
</evidence>
<feature type="coiled-coil region" evidence="2">
    <location>
        <begin position="138"/>
        <end position="165"/>
    </location>
</feature>
<keyword evidence="6" id="KW-1185">Reference proteome</keyword>
<dbReference type="NCBIfam" id="TIGR01730">
    <property type="entry name" value="RND_mfp"/>
    <property type="match status" value="1"/>
</dbReference>
<dbReference type="Gene3D" id="1.10.287.470">
    <property type="entry name" value="Helix hairpin bin"/>
    <property type="match status" value="1"/>
</dbReference>
<dbReference type="PANTHER" id="PTHR30469">
    <property type="entry name" value="MULTIDRUG RESISTANCE PROTEIN MDTA"/>
    <property type="match status" value="1"/>
</dbReference>
<dbReference type="EMBL" id="JBBUTF010000007">
    <property type="protein sequence ID" value="MEK8026215.1"/>
    <property type="molecule type" value="Genomic_DNA"/>
</dbReference>
<feature type="region of interest" description="Disordered" evidence="3">
    <location>
        <begin position="393"/>
        <end position="439"/>
    </location>
</feature>
<accession>A0ABU9B8J9</accession>
<evidence type="ECO:0000256" key="3">
    <source>
        <dbReference type="SAM" id="MobiDB-lite"/>
    </source>
</evidence>
<dbReference type="InterPro" id="IPR006143">
    <property type="entry name" value="RND_pump_MFP"/>
</dbReference>